<protein>
    <submittedName>
        <fullName evidence="2">ChrR-like anti-ECFsigma factor</fullName>
    </submittedName>
</protein>
<dbReference type="Pfam" id="PF12973">
    <property type="entry name" value="Cupin_7"/>
    <property type="match status" value="2"/>
</dbReference>
<dbReference type="CDD" id="cd20303">
    <property type="entry name" value="cupin_ChrR_1"/>
    <property type="match status" value="1"/>
</dbReference>
<dbReference type="RefSeq" id="WP_145345060.1">
    <property type="nucleotide sequence ID" value="NZ_SMLY01000069.1"/>
</dbReference>
<dbReference type="AlphaFoldDB" id="A0A562SU20"/>
<reference evidence="2 3" key="1">
    <citation type="submission" date="2019-07" db="EMBL/GenBank/DDBJ databases">
        <title>Genomic Encyclopedia of Archaeal and Bacterial Type Strains, Phase II (KMG-II): from individual species to whole genera.</title>
        <authorList>
            <person name="Goeker M."/>
        </authorList>
    </citation>
    <scope>NUCLEOTIDE SEQUENCE [LARGE SCALE GENOMIC DNA]</scope>
    <source>
        <strain evidence="2 3">ATCC BAA-252</strain>
    </source>
</reference>
<dbReference type="EMBL" id="VLLF01000007">
    <property type="protein sequence ID" value="TWI84791.1"/>
    <property type="molecule type" value="Genomic_DNA"/>
</dbReference>
<dbReference type="InterPro" id="IPR011051">
    <property type="entry name" value="RmlC_Cupin_sf"/>
</dbReference>
<comment type="caution">
    <text evidence="2">The sequence shown here is derived from an EMBL/GenBank/DDBJ whole genome shotgun (WGS) entry which is preliminary data.</text>
</comment>
<dbReference type="InterPro" id="IPR014710">
    <property type="entry name" value="RmlC-like_jellyroll"/>
</dbReference>
<dbReference type="InterPro" id="IPR025979">
    <property type="entry name" value="ChrR-like_cupin_dom"/>
</dbReference>
<dbReference type="Proteomes" id="UP000320593">
    <property type="component" value="Unassembled WGS sequence"/>
</dbReference>
<name>A0A562SU20_9HYPH</name>
<dbReference type="OrthoDB" id="9801227at2"/>
<feature type="domain" description="ChrR-like cupin" evidence="1">
    <location>
        <begin position="9"/>
        <end position="111"/>
    </location>
</feature>
<evidence type="ECO:0000313" key="3">
    <source>
        <dbReference type="Proteomes" id="UP000320593"/>
    </source>
</evidence>
<dbReference type="Gene3D" id="2.60.120.10">
    <property type="entry name" value="Jelly Rolls"/>
    <property type="match status" value="1"/>
</dbReference>
<dbReference type="SUPFAM" id="SSF51182">
    <property type="entry name" value="RmlC-like cupins"/>
    <property type="match status" value="2"/>
</dbReference>
<proteinExistence type="predicted"/>
<organism evidence="2 3">
    <name type="scientific">Roseibium hamelinense</name>
    <dbReference type="NCBI Taxonomy" id="150831"/>
    <lineage>
        <taxon>Bacteria</taxon>
        <taxon>Pseudomonadati</taxon>
        <taxon>Pseudomonadota</taxon>
        <taxon>Alphaproteobacteria</taxon>
        <taxon>Hyphomicrobiales</taxon>
        <taxon>Stappiaceae</taxon>
        <taxon>Roseibium</taxon>
    </lineage>
</organism>
<evidence type="ECO:0000259" key="1">
    <source>
        <dbReference type="Pfam" id="PF12973"/>
    </source>
</evidence>
<keyword evidence="3" id="KW-1185">Reference proteome</keyword>
<feature type="domain" description="ChrR-like cupin" evidence="1">
    <location>
        <begin position="127"/>
        <end position="216"/>
    </location>
</feature>
<accession>A0A562SU20</accession>
<gene>
    <name evidence="2" type="ORF">JM93_03127</name>
</gene>
<sequence>MQIHADLTKPAVVDANALDWVPSPMPGVERRMLERDGEEVARATSLVKYAPGSAFSAHKHDLGEEFLVLDGVFTDETGDFPKGMYVRNPPGSVHIPSSAPGAVIMVKLRQMDPADKAYVRVNTGDPSGWQDARDGEKVLPLFKDATETVTMHEWASGAAFGAETHHGGAEYFVVTGSFSDENGTYTAGTWLRLPAGALQSIRSENGARVWRKTGHLAV</sequence>
<evidence type="ECO:0000313" key="2">
    <source>
        <dbReference type="EMBL" id="TWI84791.1"/>
    </source>
</evidence>